<evidence type="ECO:0000313" key="7">
    <source>
        <dbReference type="EMBL" id="PIP86989.1"/>
    </source>
</evidence>
<dbReference type="GO" id="GO:0016020">
    <property type="term" value="C:membrane"/>
    <property type="evidence" value="ECO:0007669"/>
    <property type="project" value="UniProtKB-SubCell"/>
</dbReference>
<organism evidence="7 8">
    <name type="scientific">Candidatus Campbellbacteria bacterium CG22_combo_CG10-13_8_21_14_all_36_13</name>
    <dbReference type="NCBI Taxonomy" id="1974529"/>
    <lineage>
        <taxon>Bacteria</taxon>
        <taxon>Candidatus Campbelliibacteriota</taxon>
    </lineage>
</organism>
<accession>A0A2H0DZ73</accession>
<dbReference type="AlphaFoldDB" id="A0A2H0DZ73"/>
<keyword evidence="3 6" id="KW-0812">Transmembrane</keyword>
<evidence type="ECO:0000256" key="1">
    <source>
        <dbReference type="ARBA" id="ARBA00004167"/>
    </source>
</evidence>
<evidence type="ECO:0000256" key="2">
    <source>
        <dbReference type="ARBA" id="ARBA00022481"/>
    </source>
</evidence>
<protein>
    <recommendedName>
        <fullName evidence="9">Type II secretion system protein GspG C-terminal domain-containing protein</fullName>
    </recommendedName>
</protein>
<dbReference type="NCBIfam" id="TIGR02532">
    <property type="entry name" value="IV_pilin_GFxxxE"/>
    <property type="match status" value="1"/>
</dbReference>
<dbReference type="PRINTS" id="PR00813">
    <property type="entry name" value="BCTERIALGSPG"/>
</dbReference>
<dbReference type="PANTHER" id="PTHR30093">
    <property type="entry name" value="GENERAL SECRETION PATHWAY PROTEIN G"/>
    <property type="match status" value="1"/>
</dbReference>
<reference evidence="7 8" key="1">
    <citation type="submission" date="2017-09" db="EMBL/GenBank/DDBJ databases">
        <title>Depth-based differentiation of microbial function through sediment-hosted aquifers and enrichment of novel symbionts in the deep terrestrial subsurface.</title>
        <authorList>
            <person name="Probst A.J."/>
            <person name="Ladd B."/>
            <person name="Jarett J.K."/>
            <person name="Geller-Mcgrath D.E."/>
            <person name="Sieber C.M."/>
            <person name="Emerson J.B."/>
            <person name="Anantharaman K."/>
            <person name="Thomas B.C."/>
            <person name="Malmstrom R."/>
            <person name="Stieglmeier M."/>
            <person name="Klingl A."/>
            <person name="Woyke T."/>
            <person name="Ryan C.M."/>
            <person name="Banfield J.F."/>
        </authorList>
    </citation>
    <scope>NUCLEOTIDE SEQUENCE [LARGE SCALE GENOMIC DNA]</scope>
    <source>
        <strain evidence="7">CG22_combo_CG10-13_8_21_14_all_36_13</strain>
    </source>
</reference>
<dbReference type="EMBL" id="PCTT01000035">
    <property type="protein sequence ID" value="PIP86989.1"/>
    <property type="molecule type" value="Genomic_DNA"/>
</dbReference>
<proteinExistence type="predicted"/>
<dbReference type="GO" id="GO:0015627">
    <property type="term" value="C:type II protein secretion system complex"/>
    <property type="evidence" value="ECO:0007669"/>
    <property type="project" value="InterPro"/>
</dbReference>
<sequence>MKRNKGFTLIELLVVIAIIGILSSVVLASLNTARLKARDAKRIAELDSIEKALQLYSDANGGTYPTALDDLIAPGYISVVPTDPQTGGPFSYAALGTGAVCDGYHLGIALEDINNPAFNSDSDAVAGTACTGSGADFDGDEPMYDKAI</sequence>
<evidence type="ECO:0000256" key="4">
    <source>
        <dbReference type="ARBA" id="ARBA00022989"/>
    </source>
</evidence>
<evidence type="ECO:0008006" key="9">
    <source>
        <dbReference type="Google" id="ProtNLM"/>
    </source>
</evidence>
<dbReference type="SUPFAM" id="SSF54523">
    <property type="entry name" value="Pili subunits"/>
    <property type="match status" value="1"/>
</dbReference>
<keyword evidence="2" id="KW-0488">Methylation</keyword>
<gene>
    <name evidence="7" type="ORF">COW81_02655</name>
</gene>
<dbReference type="Pfam" id="PF07963">
    <property type="entry name" value="N_methyl"/>
    <property type="match status" value="1"/>
</dbReference>
<comment type="subcellular location">
    <subcellularLocation>
        <location evidence="1">Membrane</location>
        <topology evidence="1">Single-pass membrane protein</topology>
    </subcellularLocation>
</comment>
<evidence type="ECO:0000256" key="6">
    <source>
        <dbReference type="SAM" id="Phobius"/>
    </source>
</evidence>
<dbReference type="PANTHER" id="PTHR30093:SF44">
    <property type="entry name" value="TYPE II SECRETION SYSTEM CORE PROTEIN G"/>
    <property type="match status" value="1"/>
</dbReference>
<dbReference type="GO" id="GO:0015628">
    <property type="term" value="P:protein secretion by the type II secretion system"/>
    <property type="evidence" value="ECO:0007669"/>
    <property type="project" value="InterPro"/>
</dbReference>
<feature type="transmembrane region" description="Helical" evidence="6">
    <location>
        <begin position="12"/>
        <end position="33"/>
    </location>
</feature>
<dbReference type="InterPro" id="IPR000983">
    <property type="entry name" value="Bac_GSPG_pilin"/>
</dbReference>
<evidence type="ECO:0000256" key="5">
    <source>
        <dbReference type="ARBA" id="ARBA00023136"/>
    </source>
</evidence>
<keyword evidence="5 6" id="KW-0472">Membrane</keyword>
<evidence type="ECO:0000313" key="8">
    <source>
        <dbReference type="Proteomes" id="UP000231143"/>
    </source>
</evidence>
<dbReference type="InterPro" id="IPR012902">
    <property type="entry name" value="N_methyl_site"/>
</dbReference>
<dbReference type="PROSITE" id="PS00409">
    <property type="entry name" value="PROKAR_NTER_METHYL"/>
    <property type="match status" value="1"/>
</dbReference>
<keyword evidence="4 6" id="KW-1133">Transmembrane helix</keyword>
<comment type="caution">
    <text evidence="7">The sequence shown here is derived from an EMBL/GenBank/DDBJ whole genome shotgun (WGS) entry which is preliminary data.</text>
</comment>
<name>A0A2H0DZ73_9BACT</name>
<dbReference type="Gene3D" id="3.30.700.10">
    <property type="entry name" value="Glycoprotein, Type 4 Pilin"/>
    <property type="match status" value="1"/>
</dbReference>
<dbReference type="InterPro" id="IPR045584">
    <property type="entry name" value="Pilin-like"/>
</dbReference>
<evidence type="ECO:0000256" key="3">
    <source>
        <dbReference type="ARBA" id="ARBA00022692"/>
    </source>
</evidence>
<dbReference type="Proteomes" id="UP000231143">
    <property type="component" value="Unassembled WGS sequence"/>
</dbReference>